<gene>
    <name evidence="2" type="ORF">HZS55_21885</name>
</gene>
<dbReference type="AlphaFoldDB" id="A0A7D5P887"/>
<sequence>MNASEGAFRALLAIGLALLVLTAGLFTLQEPGTGGYAVTVVSLAAQVVMVLLGAAGLYFGWDPLASIVEE</sequence>
<evidence type="ECO:0000313" key="2">
    <source>
        <dbReference type="EMBL" id="QLH79782.1"/>
    </source>
</evidence>
<keyword evidence="3" id="KW-1185">Reference proteome</keyword>
<dbReference type="GeneID" id="56080574"/>
<evidence type="ECO:0000313" key="3">
    <source>
        <dbReference type="Proteomes" id="UP000509667"/>
    </source>
</evidence>
<dbReference type="RefSeq" id="WP_179909646.1">
    <property type="nucleotide sequence ID" value="NZ_CP058910.1"/>
</dbReference>
<protein>
    <submittedName>
        <fullName evidence="2">Uncharacterized protein</fullName>
    </submittedName>
</protein>
<accession>A0A7D5P887</accession>
<proteinExistence type="predicted"/>
<reference evidence="2 3" key="1">
    <citation type="submission" date="2020-07" db="EMBL/GenBank/DDBJ databases">
        <title>Halosimplex pelagicum sp. nov. and Halosimplex rubrum sp. nov., isolated from salted brown alga Laminaria, and emended description of the genus Halosimplex.</title>
        <authorList>
            <person name="Cui H."/>
        </authorList>
    </citation>
    <scope>NUCLEOTIDE SEQUENCE [LARGE SCALE GENOMIC DNA]</scope>
    <source>
        <strain evidence="2 3">R27</strain>
    </source>
</reference>
<dbReference type="KEGG" id="hrr:HZS55_21885"/>
<keyword evidence="1" id="KW-0812">Transmembrane</keyword>
<organism evidence="2 3">
    <name type="scientific">Halosimplex rubrum</name>
    <dbReference type="NCBI Taxonomy" id="869889"/>
    <lineage>
        <taxon>Archaea</taxon>
        <taxon>Methanobacteriati</taxon>
        <taxon>Methanobacteriota</taxon>
        <taxon>Stenosarchaea group</taxon>
        <taxon>Halobacteria</taxon>
        <taxon>Halobacteriales</taxon>
        <taxon>Haloarculaceae</taxon>
        <taxon>Halosimplex</taxon>
    </lineage>
</organism>
<keyword evidence="1" id="KW-1133">Transmembrane helix</keyword>
<dbReference type="Proteomes" id="UP000509667">
    <property type="component" value="Chromosome"/>
</dbReference>
<dbReference type="EMBL" id="CP058910">
    <property type="protein sequence ID" value="QLH79782.1"/>
    <property type="molecule type" value="Genomic_DNA"/>
</dbReference>
<feature type="transmembrane region" description="Helical" evidence="1">
    <location>
        <begin position="6"/>
        <end position="28"/>
    </location>
</feature>
<name>A0A7D5P887_9EURY</name>
<keyword evidence="1" id="KW-0472">Membrane</keyword>
<evidence type="ECO:0000256" key="1">
    <source>
        <dbReference type="SAM" id="Phobius"/>
    </source>
</evidence>
<feature type="transmembrane region" description="Helical" evidence="1">
    <location>
        <begin position="35"/>
        <end position="61"/>
    </location>
</feature>
<dbReference type="OrthoDB" id="275441at2157"/>